<sequence>MKIASILSIVALIASMATNGCSEDGPVTNPRQEEPQKVVKEEGFARGADVSWLTQMEAEGLKFYTPDENRQEMECMELLRDYCGVNSIRLRVWVNPKDGWNNMNDVIVKAKRAERLGLRTMIDFHFSDTWADPGHQEMPEAWKELSFDDLKIALGEHVKSVLTALKAVGVTPEWVQVGNETTPGMMLPVGSVDNPEQLTALNNVGYDAVKAICPDAKVIVHLDAGNDQWVYNRMFDILQANGGKYDMIGMSLYPYWAEQEGKTGGWLKVADDCIANIKHVKQKYNKPVMICEIGMPYDQAEACKQLITKMMQADVEGIFYWEPQAPNGYNDGYNLGCFDNNAPTIALDAFKIQ</sequence>
<proteinExistence type="inferred from homology"/>
<accession>A0A139KL59</accession>
<keyword evidence="5 6" id="KW-0326">Glycosidase</keyword>
<comment type="similarity">
    <text evidence="2 6">Belongs to the glycosyl hydrolase 53 family.</text>
</comment>
<evidence type="ECO:0000313" key="15">
    <source>
        <dbReference type="Proteomes" id="UP001217776"/>
    </source>
</evidence>
<dbReference type="Proteomes" id="UP001217776">
    <property type="component" value="Unassembled WGS sequence"/>
</dbReference>
<organism evidence="10 15">
    <name type="scientific">Bacteroides thetaiotaomicron</name>
    <dbReference type="NCBI Taxonomy" id="818"/>
    <lineage>
        <taxon>Bacteria</taxon>
        <taxon>Pseudomonadati</taxon>
        <taxon>Bacteroidota</taxon>
        <taxon>Bacteroidia</taxon>
        <taxon>Bacteroidales</taxon>
        <taxon>Bacteroidaceae</taxon>
        <taxon>Bacteroides</taxon>
    </lineage>
</organism>
<name>A0A139KL59_BACT4</name>
<evidence type="ECO:0000256" key="3">
    <source>
        <dbReference type="ARBA" id="ARBA00012556"/>
    </source>
</evidence>
<evidence type="ECO:0000313" key="9">
    <source>
        <dbReference type="EMBL" id="KAB4486995.1"/>
    </source>
</evidence>
<evidence type="ECO:0000313" key="11">
    <source>
        <dbReference type="EMBL" id="UYU88888.1"/>
    </source>
</evidence>
<dbReference type="GO" id="GO:0031218">
    <property type="term" value="F:arabinogalactan endo-1,4-beta-galactosidase activity"/>
    <property type="evidence" value="ECO:0007669"/>
    <property type="project" value="UniProtKB-EC"/>
</dbReference>
<feature type="signal peptide" evidence="6">
    <location>
        <begin position="1"/>
        <end position="22"/>
    </location>
</feature>
<evidence type="ECO:0000313" key="13">
    <source>
        <dbReference type="Proteomes" id="UP000436858"/>
    </source>
</evidence>
<evidence type="ECO:0000313" key="14">
    <source>
        <dbReference type="Proteomes" id="UP000500882"/>
    </source>
</evidence>
<keyword evidence="6" id="KW-0732">Signal</keyword>
<evidence type="ECO:0000256" key="1">
    <source>
        <dbReference type="ARBA" id="ARBA00001695"/>
    </source>
</evidence>
<dbReference type="EMBL" id="CP083685">
    <property type="protein sequence ID" value="UYU88888.1"/>
    <property type="molecule type" value="Genomic_DNA"/>
</dbReference>
<feature type="chain" id="PRO_5005125597" description="Arabinogalactan endo-beta-1,4-galactanase" evidence="6">
    <location>
        <begin position="23"/>
        <end position="353"/>
    </location>
</feature>
<evidence type="ECO:0000256" key="4">
    <source>
        <dbReference type="ARBA" id="ARBA00022801"/>
    </source>
</evidence>
<comment type="catalytic activity">
    <reaction evidence="1 6">
        <text>The enzyme specifically hydrolyzes (1-&gt;4)-beta-D-galactosidic linkages in type I arabinogalactans.</text>
        <dbReference type="EC" id="3.2.1.89"/>
    </reaction>
</comment>
<dbReference type="Proteomes" id="UP000500882">
    <property type="component" value="Chromosome"/>
</dbReference>
<evidence type="ECO:0000256" key="6">
    <source>
        <dbReference type="RuleBase" id="RU361192"/>
    </source>
</evidence>
<dbReference type="EMBL" id="AP022660">
    <property type="protein sequence ID" value="BCA49296.1"/>
    <property type="molecule type" value="Genomic_DNA"/>
</dbReference>
<protein>
    <recommendedName>
        <fullName evidence="3 6">Arabinogalactan endo-beta-1,4-galactanase</fullName>
        <ecNumber evidence="3 6">3.2.1.89</ecNumber>
    </recommendedName>
</protein>
<evidence type="ECO:0000313" key="10">
    <source>
        <dbReference type="EMBL" id="MDC2236623.1"/>
    </source>
</evidence>
<accession>C6IQ23</accession>
<dbReference type="EMBL" id="JAQNVG010000019">
    <property type="protein sequence ID" value="MDC2236623.1"/>
    <property type="molecule type" value="Genomic_DNA"/>
</dbReference>
<dbReference type="Proteomes" id="UP001162960">
    <property type="component" value="Chromosome"/>
</dbReference>
<dbReference type="PANTHER" id="PTHR34983">
    <property type="entry name" value="ARABINOGALACTAN ENDO-BETA-1,4-GALACTANASE A"/>
    <property type="match status" value="1"/>
</dbReference>
<evidence type="ECO:0000313" key="12">
    <source>
        <dbReference type="Proteomes" id="UP000436825"/>
    </source>
</evidence>
<reference evidence="11" key="3">
    <citation type="submission" date="2021-06" db="EMBL/GenBank/DDBJ databases">
        <title>Interrogation of the integrated mobile genetic elements in gut-associated Bacteroides with a consensus prediction approach.</title>
        <authorList>
            <person name="Campbell D.E."/>
            <person name="Leigh J.R."/>
            <person name="Kim T."/>
            <person name="England W."/>
            <person name="Whitaker R.J."/>
            <person name="Degnan P.H."/>
        </authorList>
    </citation>
    <scope>NUCLEOTIDE SEQUENCE</scope>
    <source>
        <strain evidence="11">VPI-3443</strain>
    </source>
</reference>
<keyword evidence="4 6" id="KW-0378">Hydrolase</keyword>
<dbReference type="Proteomes" id="UP000436858">
    <property type="component" value="Unassembled WGS sequence"/>
</dbReference>
<dbReference type="InterPro" id="IPR011683">
    <property type="entry name" value="Glyco_hydro_53"/>
</dbReference>
<dbReference type="RefSeq" id="WP_008766867.1">
    <property type="nucleotide sequence ID" value="NZ_AP022660.1"/>
</dbReference>
<dbReference type="EMBL" id="WCRW01000001">
    <property type="protein sequence ID" value="KAB4458768.1"/>
    <property type="molecule type" value="Genomic_DNA"/>
</dbReference>
<reference evidence="10" key="4">
    <citation type="submission" date="2022-10" db="EMBL/GenBank/DDBJ databases">
        <title>Human gut microbiome strain richness.</title>
        <authorList>
            <person name="Chen-Liaw A."/>
        </authorList>
    </citation>
    <scope>NUCLEOTIDE SEQUENCE</scope>
    <source>
        <strain evidence="10">1001283st1_A3_1001283B150304_161114</strain>
    </source>
</reference>
<dbReference type="EMBL" id="WCRY01000002">
    <property type="protein sequence ID" value="KAB4486995.1"/>
    <property type="molecule type" value="Genomic_DNA"/>
</dbReference>
<evidence type="ECO:0000313" key="8">
    <source>
        <dbReference type="EMBL" id="KAB4458768.1"/>
    </source>
</evidence>
<evidence type="ECO:0000256" key="5">
    <source>
        <dbReference type="ARBA" id="ARBA00023295"/>
    </source>
</evidence>
<gene>
    <name evidence="7" type="ORF">BatF92_12380</name>
    <name evidence="8" type="ORF">GAN75_01605</name>
    <name evidence="9" type="ORF">GAN91_03025</name>
    <name evidence="11" type="ORF">KQP74_13045</name>
    <name evidence="10" type="ORF">PO127_12810</name>
</gene>
<dbReference type="Proteomes" id="UP000436825">
    <property type="component" value="Unassembled WGS sequence"/>
</dbReference>
<dbReference type="AlphaFoldDB" id="A0A139KL59"/>
<dbReference type="Gene3D" id="3.20.20.80">
    <property type="entry name" value="Glycosidases"/>
    <property type="match status" value="1"/>
</dbReference>
<dbReference type="GO" id="GO:0045490">
    <property type="term" value="P:pectin catabolic process"/>
    <property type="evidence" value="ECO:0007669"/>
    <property type="project" value="TreeGrafter"/>
</dbReference>
<evidence type="ECO:0000256" key="2">
    <source>
        <dbReference type="ARBA" id="ARBA00010687"/>
    </source>
</evidence>
<dbReference type="Pfam" id="PF07745">
    <property type="entry name" value="Glyco_hydro_53"/>
    <property type="match status" value="1"/>
</dbReference>
<dbReference type="GO" id="GO:0015926">
    <property type="term" value="F:glucosidase activity"/>
    <property type="evidence" value="ECO:0007669"/>
    <property type="project" value="InterPro"/>
</dbReference>
<reference evidence="7 14" key="2">
    <citation type="submission" date="2020-02" db="EMBL/GenBank/DDBJ databases">
        <title>Whole-genome sequencing and comparative analysis of the genomes of Bacteroides thetaiotaomicron and Escherichia coli isolated from a healthy resident in Vietnam.</title>
        <authorList>
            <person name="Mohsin M."/>
            <person name="Tanaka K."/>
            <person name="Kawahara R."/>
            <person name="Kondo S."/>
            <person name="Noguchi H."/>
            <person name="Motooka D."/>
            <person name="Nakamura S."/>
            <person name="Khong D.T."/>
            <person name="Nguyen T.N."/>
            <person name="Tran H.T."/>
            <person name="Yamamoto Y."/>
        </authorList>
    </citation>
    <scope>NUCLEOTIDE SEQUENCE [LARGE SCALE GENOMIC DNA]</scope>
    <source>
        <strain evidence="7 14">F9-2</strain>
    </source>
</reference>
<reference evidence="12 13" key="1">
    <citation type="journal article" date="2019" name="Nat. Med.">
        <title>A library of human gut bacterial isolates paired with longitudinal multiomics data enables mechanistic microbiome research.</title>
        <authorList>
            <person name="Poyet M."/>
            <person name="Groussin M."/>
            <person name="Gibbons S.M."/>
            <person name="Avila-Pacheco J."/>
            <person name="Jiang X."/>
            <person name="Kearney S.M."/>
            <person name="Perrotta A.R."/>
            <person name="Berdy B."/>
            <person name="Zhao S."/>
            <person name="Lieberman T.D."/>
            <person name="Swanson P.K."/>
            <person name="Smith M."/>
            <person name="Roesemann S."/>
            <person name="Alexander J.E."/>
            <person name="Rich S.A."/>
            <person name="Livny J."/>
            <person name="Vlamakis H."/>
            <person name="Clish C."/>
            <person name="Bullock K."/>
            <person name="Deik A."/>
            <person name="Scott J."/>
            <person name="Pierce K.A."/>
            <person name="Xavier R.J."/>
            <person name="Alm E.J."/>
        </authorList>
    </citation>
    <scope>NUCLEOTIDE SEQUENCE [LARGE SCALE GENOMIC DNA]</scope>
    <source>
        <strain evidence="8 12">BIOML-A160</strain>
        <strain evidence="9 13">BIOML-A162</strain>
    </source>
</reference>
<dbReference type="PANTHER" id="PTHR34983:SF1">
    <property type="entry name" value="ARABINOGALACTAN ENDO-BETA-1,4-GALACTANASE A"/>
    <property type="match status" value="1"/>
</dbReference>
<dbReference type="SUPFAM" id="SSF51445">
    <property type="entry name" value="(Trans)glycosidases"/>
    <property type="match status" value="1"/>
</dbReference>
<dbReference type="EC" id="3.2.1.89" evidence="3 6"/>
<dbReference type="InterPro" id="IPR017853">
    <property type="entry name" value="GH"/>
</dbReference>
<evidence type="ECO:0000313" key="7">
    <source>
        <dbReference type="EMBL" id="BCA49296.1"/>
    </source>
</evidence>